<dbReference type="PANTHER" id="PTHR20883:SF48">
    <property type="entry name" value="ECTOINE DIOXYGENASE"/>
    <property type="match status" value="1"/>
</dbReference>
<dbReference type="AlphaFoldDB" id="A0A1B1USS2"/>
<dbReference type="SUPFAM" id="SSF51197">
    <property type="entry name" value="Clavaminate synthase-like"/>
    <property type="match status" value="1"/>
</dbReference>
<keyword evidence="3" id="KW-1185">Reference proteome</keyword>
<dbReference type="KEGG" id="bic:LMTR13_25060"/>
<protein>
    <recommendedName>
        <fullName evidence="4">Phytanoyl-CoA dioxygenase</fullName>
    </recommendedName>
</protein>
<dbReference type="GO" id="GO:0005506">
    <property type="term" value="F:iron ion binding"/>
    <property type="evidence" value="ECO:0007669"/>
    <property type="project" value="UniProtKB-ARBA"/>
</dbReference>
<dbReference type="GO" id="GO:0016706">
    <property type="term" value="F:2-oxoglutarate-dependent dioxygenase activity"/>
    <property type="evidence" value="ECO:0007669"/>
    <property type="project" value="UniProtKB-ARBA"/>
</dbReference>
<dbReference type="Pfam" id="PF05721">
    <property type="entry name" value="PhyH"/>
    <property type="match status" value="1"/>
</dbReference>
<comment type="cofactor">
    <cofactor evidence="1">
        <name>Fe(2+)</name>
        <dbReference type="ChEBI" id="CHEBI:29033"/>
    </cofactor>
</comment>
<dbReference type="OrthoDB" id="2553118at2"/>
<dbReference type="PANTHER" id="PTHR20883">
    <property type="entry name" value="PHYTANOYL-COA DIOXYGENASE DOMAIN CONTAINING 1"/>
    <property type="match status" value="1"/>
</dbReference>
<organism evidence="2 3">
    <name type="scientific">Bradyrhizobium icense</name>
    <dbReference type="NCBI Taxonomy" id="1274631"/>
    <lineage>
        <taxon>Bacteria</taxon>
        <taxon>Pseudomonadati</taxon>
        <taxon>Pseudomonadota</taxon>
        <taxon>Alphaproteobacteria</taxon>
        <taxon>Hyphomicrobiales</taxon>
        <taxon>Nitrobacteraceae</taxon>
        <taxon>Bradyrhizobium</taxon>
    </lineage>
</organism>
<dbReference type="Gene3D" id="2.60.120.620">
    <property type="entry name" value="q2cbj1_9rhob like domain"/>
    <property type="match status" value="1"/>
</dbReference>
<dbReference type="InterPro" id="IPR008775">
    <property type="entry name" value="Phytyl_CoA_dOase-like"/>
</dbReference>
<evidence type="ECO:0000313" key="3">
    <source>
        <dbReference type="Proteomes" id="UP000092839"/>
    </source>
</evidence>
<dbReference type="EMBL" id="CP016428">
    <property type="protein sequence ID" value="ANW05852.1"/>
    <property type="molecule type" value="Genomic_DNA"/>
</dbReference>
<evidence type="ECO:0000256" key="1">
    <source>
        <dbReference type="ARBA" id="ARBA00001954"/>
    </source>
</evidence>
<accession>A0A1B1USS2</accession>
<sequence>MPRMLSQAQVEQYRSEGFVCPIDALSVEEAAEFLARMEDLESREPDLWARSKIKPHLLMMWLNDLTRNSSILDAVEDLLGPDIMAWATGHFDKKPHDPSFVTWHQDGTYWGLSDPSVVTAWVALTPSNSENGCMRVIPGSHHHGQLPHRDTHDKDNLLSRGQDVEVNVDEAQAVDLELRPGQISLHHTMLIHGSKPNCSDTRRLGITIRYVAAHVRRTSGFRDSATLVRGTDKYRNFIAEPRPCRDFDPEAVEFYNGMVGESRRRKDAIAADHQNKQELLKATTML</sequence>
<proteinExistence type="predicted"/>
<evidence type="ECO:0008006" key="4">
    <source>
        <dbReference type="Google" id="ProtNLM"/>
    </source>
</evidence>
<name>A0A1B1USS2_9BRAD</name>
<gene>
    <name evidence="2" type="ORF">LMTR13_25060</name>
</gene>
<dbReference type="Proteomes" id="UP000092839">
    <property type="component" value="Chromosome"/>
</dbReference>
<reference evidence="2 3" key="1">
    <citation type="submission" date="2016-07" db="EMBL/GenBank/DDBJ databases">
        <title>Complete genome sequence of Bradyrhizobium icense LMTR 13T, a potential inoculant strain isolated from lima bean (Phaseolus lunatus) in Peru.</title>
        <authorList>
            <person name="Ormeno-Orrillo E."/>
            <person name="Duran D."/>
            <person name="Rogel M.A."/>
            <person name="Rey L."/>
            <person name="Imperial J."/>
            <person name="Ruiz-Argueso T."/>
            <person name="Martinez-Romero E."/>
        </authorList>
    </citation>
    <scope>NUCLEOTIDE SEQUENCE [LARGE SCALE GENOMIC DNA]</scope>
    <source>
        <strain evidence="2 3">LMTR 13</strain>
    </source>
</reference>
<dbReference type="STRING" id="1274631.LMTR13_25060"/>
<evidence type="ECO:0000313" key="2">
    <source>
        <dbReference type="EMBL" id="ANW05852.1"/>
    </source>
</evidence>